<evidence type="ECO:0000256" key="5">
    <source>
        <dbReference type="ARBA" id="ARBA00022989"/>
    </source>
</evidence>
<feature type="transmembrane region" description="Helical" evidence="8">
    <location>
        <begin position="74"/>
        <end position="95"/>
    </location>
</feature>
<organism evidence="11">
    <name type="scientific">Eiseniibacteriota bacterium</name>
    <dbReference type="NCBI Taxonomy" id="2212470"/>
    <lineage>
        <taxon>Bacteria</taxon>
        <taxon>Candidatus Eiseniibacteriota</taxon>
    </lineage>
</organism>
<dbReference type="AlphaFoldDB" id="A0A832MNC0"/>
<name>A0A832MNC0_UNCEI</name>
<dbReference type="GO" id="GO:0005886">
    <property type="term" value="C:plasma membrane"/>
    <property type="evidence" value="ECO:0007669"/>
    <property type="project" value="TreeGrafter"/>
</dbReference>
<accession>A0A832MNC0</accession>
<reference evidence="11" key="1">
    <citation type="journal article" date="2020" name="mSystems">
        <title>Genome- and Community-Level Interaction Insights into Carbon Utilization and Element Cycling Functions of Hydrothermarchaeota in Hydrothermal Sediment.</title>
        <authorList>
            <person name="Zhou Z."/>
            <person name="Liu Y."/>
            <person name="Xu W."/>
            <person name="Pan J."/>
            <person name="Luo Z.H."/>
            <person name="Li M."/>
        </authorList>
    </citation>
    <scope>NUCLEOTIDE SEQUENCE [LARGE SCALE GENOMIC DNA]</scope>
    <source>
        <strain evidence="11">SpSt-381</strain>
    </source>
</reference>
<evidence type="ECO:0000256" key="6">
    <source>
        <dbReference type="ARBA" id="ARBA00023136"/>
    </source>
</evidence>
<dbReference type="InterPro" id="IPR027470">
    <property type="entry name" value="Cation_efflux_CTD"/>
</dbReference>
<feature type="domain" description="Cation efflux protein cytoplasmic" evidence="10">
    <location>
        <begin position="280"/>
        <end position="350"/>
    </location>
</feature>
<evidence type="ECO:0000256" key="8">
    <source>
        <dbReference type="SAM" id="Phobius"/>
    </source>
</evidence>
<dbReference type="InterPro" id="IPR058533">
    <property type="entry name" value="Cation_efflux_TM"/>
</dbReference>
<dbReference type="GO" id="GO:0015093">
    <property type="term" value="F:ferrous iron transmembrane transporter activity"/>
    <property type="evidence" value="ECO:0007669"/>
    <property type="project" value="TreeGrafter"/>
</dbReference>
<dbReference type="GO" id="GO:0015086">
    <property type="term" value="F:cadmium ion transmembrane transporter activity"/>
    <property type="evidence" value="ECO:0007669"/>
    <property type="project" value="TreeGrafter"/>
</dbReference>
<evidence type="ECO:0000259" key="10">
    <source>
        <dbReference type="Pfam" id="PF16916"/>
    </source>
</evidence>
<feature type="transmembrane region" description="Helical" evidence="8">
    <location>
        <begin position="240"/>
        <end position="260"/>
    </location>
</feature>
<feature type="region of interest" description="Disordered" evidence="7">
    <location>
        <begin position="50"/>
        <end position="69"/>
    </location>
</feature>
<dbReference type="SUPFAM" id="SSF160240">
    <property type="entry name" value="Cation efflux protein cytoplasmic domain-like"/>
    <property type="match status" value="1"/>
</dbReference>
<dbReference type="Pfam" id="PF16916">
    <property type="entry name" value="ZT_dimer"/>
    <property type="match status" value="1"/>
</dbReference>
<dbReference type="Pfam" id="PF01545">
    <property type="entry name" value="Cation_efflux"/>
    <property type="match status" value="1"/>
</dbReference>
<dbReference type="InterPro" id="IPR027469">
    <property type="entry name" value="Cation_efflux_TMD_sf"/>
</dbReference>
<evidence type="ECO:0000256" key="2">
    <source>
        <dbReference type="ARBA" id="ARBA00008114"/>
    </source>
</evidence>
<evidence type="ECO:0000259" key="9">
    <source>
        <dbReference type="Pfam" id="PF01545"/>
    </source>
</evidence>
<dbReference type="Gene3D" id="1.20.1510.10">
    <property type="entry name" value="Cation efflux protein transmembrane domain"/>
    <property type="match status" value="1"/>
</dbReference>
<evidence type="ECO:0000256" key="4">
    <source>
        <dbReference type="ARBA" id="ARBA00022692"/>
    </source>
</evidence>
<dbReference type="PANTHER" id="PTHR43840:SF15">
    <property type="entry name" value="MITOCHONDRIAL METAL TRANSPORTER 1-RELATED"/>
    <property type="match status" value="1"/>
</dbReference>
<dbReference type="GO" id="GO:0015341">
    <property type="term" value="F:zinc efflux antiporter activity"/>
    <property type="evidence" value="ECO:0007669"/>
    <property type="project" value="TreeGrafter"/>
</dbReference>
<proteinExistence type="inferred from homology"/>
<dbReference type="EMBL" id="DSQF01000030">
    <property type="protein sequence ID" value="HGZ44556.1"/>
    <property type="molecule type" value="Genomic_DNA"/>
</dbReference>
<feature type="domain" description="Cation efflux protein transmembrane" evidence="9">
    <location>
        <begin position="81"/>
        <end position="270"/>
    </location>
</feature>
<keyword evidence="5 8" id="KW-1133">Transmembrane helix</keyword>
<comment type="similarity">
    <text evidence="2">Belongs to the cation diffusion facilitator (CDF) transporter (TC 2.A.4) family.</text>
</comment>
<evidence type="ECO:0000313" key="11">
    <source>
        <dbReference type="EMBL" id="HGZ44556.1"/>
    </source>
</evidence>
<comment type="caution">
    <text evidence="11">The sequence shown here is derived from an EMBL/GenBank/DDBJ whole genome shotgun (WGS) entry which is preliminary data.</text>
</comment>
<dbReference type="PANTHER" id="PTHR43840">
    <property type="entry name" value="MITOCHONDRIAL METAL TRANSPORTER 1-RELATED"/>
    <property type="match status" value="1"/>
</dbReference>
<comment type="subcellular location">
    <subcellularLocation>
        <location evidence="1">Membrane</location>
        <topology evidence="1">Multi-pass membrane protein</topology>
    </subcellularLocation>
</comment>
<evidence type="ECO:0000256" key="1">
    <source>
        <dbReference type="ARBA" id="ARBA00004141"/>
    </source>
</evidence>
<sequence>MAAGRSSRRALLLACRARRTAGGDPPARAGALTAPPRAVAWGGAAAPRYDAAVPPRSAGDRPVSQRPDPRRDQIARVLWGILGLNLLVAAVKLFYGYRSGAIAITADGLHSLLDASSNVVGLVGVAVARRPPDANHPYGHRKYETFAALGVALMLVFGCREIVTAALERMRAPRMPDIGPAAFVVLLGTLAINLFVVWIERREGRRLDSELLLADAAHTGSDVLATVLVLVSLWATSAGLLWADVVAAGVVVVLILHAGFKILRATLSTLADERRIPPAEVERAALEEAGVREAHNVRSRGPADDIHLDLHVLVDPKLPIAEAHEIGHRVERRLLARWPGLTDVVVHVEPALERERATRRDGGGLRAEG</sequence>
<keyword evidence="6 8" id="KW-0472">Membrane</keyword>
<dbReference type="SUPFAM" id="SSF161111">
    <property type="entry name" value="Cation efflux protein transmembrane domain-like"/>
    <property type="match status" value="1"/>
</dbReference>
<keyword evidence="4 8" id="KW-0812">Transmembrane</keyword>
<dbReference type="InterPro" id="IPR036837">
    <property type="entry name" value="Cation_efflux_CTD_sf"/>
</dbReference>
<evidence type="ECO:0000256" key="7">
    <source>
        <dbReference type="SAM" id="MobiDB-lite"/>
    </source>
</evidence>
<dbReference type="NCBIfam" id="TIGR01297">
    <property type="entry name" value="CDF"/>
    <property type="match status" value="1"/>
</dbReference>
<gene>
    <name evidence="11" type="ORF">ENR23_14330</name>
</gene>
<dbReference type="Gene3D" id="3.30.70.1350">
    <property type="entry name" value="Cation efflux protein, cytoplasmic domain"/>
    <property type="match status" value="1"/>
</dbReference>
<protein>
    <submittedName>
        <fullName evidence="11">Cation transporter</fullName>
    </submittedName>
</protein>
<evidence type="ECO:0000256" key="3">
    <source>
        <dbReference type="ARBA" id="ARBA00022448"/>
    </source>
</evidence>
<keyword evidence="3" id="KW-0813">Transport</keyword>
<dbReference type="InterPro" id="IPR002524">
    <property type="entry name" value="Cation_efflux"/>
</dbReference>
<feature type="transmembrane region" description="Helical" evidence="8">
    <location>
        <begin position="146"/>
        <end position="166"/>
    </location>
</feature>
<feature type="transmembrane region" description="Helical" evidence="8">
    <location>
        <begin position="178"/>
        <end position="199"/>
    </location>
</feature>
<dbReference type="InterPro" id="IPR050291">
    <property type="entry name" value="CDF_Transporter"/>
</dbReference>
<dbReference type="GO" id="GO:0006882">
    <property type="term" value="P:intracellular zinc ion homeostasis"/>
    <property type="evidence" value="ECO:0007669"/>
    <property type="project" value="TreeGrafter"/>
</dbReference>